<evidence type="ECO:0000313" key="14">
    <source>
        <dbReference type="Proteomes" id="UP000023561"/>
    </source>
</evidence>
<dbReference type="InterPro" id="IPR001962">
    <property type="entry name" value="Asn_synthase"/>
</dbReference>
<dbReference type="PANTHER" id="PTHR43284">
    <property type="entry name" value="ASPARAGINE SYNTHETASE (GLUTAMINE-HYDROLYZING)"/>
    <property type="match status" value="1"/>
</dbReference>
<dbReference type="EC" id="6.3.5.4" evidence="3"/>
<keyword evidence="14" id="KW-1185">Reference proteome</keyword>
<dbReference type="GeneID" id="301192169"/>
<organism evidence="13 14">
    <name type="scientific">Parageobacillus caldoxylosilyticus NBRC 107762</name>
    <dbReference type="NCBI Taxonomy" id="1220594"/>
    <lineage>
        <taxon>Bacteria</taxon>
        <taxon>Bacillati</taxon>
        <taxon>Bacillota</taxon>
        <taxon>Bacilli</taxon>
        <taxon>Bacillales</taxon>
        <taxon>Anoxybacillaceae</taxon>
        <taxon>Saccharococcus</taxon>
    </lineage>
</organism>
<evidence type="ECO:0000256" key="10">
    <source>
        <dbReference type="PIRSR" id="PIRSR001589-2"/>
    </source>
</evidence>
<sequence length="615" mass="71600">MCGITGWVDFQRDLRIEKEIILNMTETLAKRGPDDTNTWFDQHAAFGHKRLVVVDPKGGKQPMTRQKNGYSYTVVYNGELYNTEDIRKELLKKGYTFQGHSDTEVLLNAYIEWKERCVELFNGIFAFAIWDEQREQLFLARDRLGVKPLFYRHDDDGFLFGSEIKAILAHPNVKAEVDYEGLAEVFGLGPSRTPGHGVFCGIKELRPAHALTFSREGVRVWRYWNVQSDVHRDSLAETVEKLRFLLTDAVTRQLVSDVPVCTFLSGGIDSSSITAIAATVFAEEGKGQLHTYSIDYEGNDQYFKANDFQPNADAPFIDLISETFQTVHHRCVISQEDLFDHLREAVIVRDVPGMADVDSSLLWFCKQIRKDFVVSLSGECADEIFGGYPWFHRPDDLARNGFPWMRSTEARIDLLKKDWRKKLRLDEYVQTRFYETIAEVPRLEGESAEEAKRRELFYLNMIWFMTTLLDRKDRMSMGASLEVRVPFADHRLVEYVWNIPWEMKMYGNREKGILRKALEEILPEEVLYRKKSPYPKTHHPLYTKLVKNWLKELLNDRSSVLYEFFDTKKLEELVETEGKSFHVPWFGQLMTGPQLLAYLGQVHVWFQHYGITIKE</sequence>
<evidence type="ECO:0000256" key="2">
    <source>
        <dbReference type="ARBA" id="ARBA00005752"/>
    </source>
</evidence>
<keyword evidence="6 9" id="KW-0061">Asparagine biosynthesis</keyword>
<dbReference type="OrthoDB" id="9763290at2"/>
<dbReference type="GO" id="GO:0005524">
    <property type="term" value="F:ATP binding"/>
    <property type="evidence" value="ECO:0007669"/>
    <property type="project" value="UniProtKB-KW"/>
</dbReference>
<dbReference type="SUPFAM" id="SSF52402">
    <property type="entry name" value="Adenine nucleotide alpha hydrolases-like"/>
    <property type="match status" value="1"/>
</dbReference>
<dbReference type="SUPFAM" id="SSF56235">
    <property type="entry name" value="N-terminal nucleophile aminohydrolases (Ntn hydrolases)"/>
    <property type="match status" value="1"/>
</dbReference>
<feature type="domain" description="Glutamine amidotransferase type-2" evidence="12">
    <location>
        <begin position="2"/>
        <end position="216"/>
    </location>
</feature>
<evidence type="ECO:0000256" key="8">
    <source>
        <dbReference type="ARBA" id="ARBA00048741"/>
    </source>
</evidence>
<keyword evidence="5 10" id="KW-0067">ATP-binding</keyword>
<feature type="binding site" evidence="10">
    <location>
        <position position="294"/>
    </location>
    <ligand>
        <name>ATP</name>
        <dbReference type="ChEBI" id="CHEBI:30616"/>
    </ligand>
</feature>
<dbReference type="AlphaFoldDB" id="A0A023DE75"/>
<proteinExistence type="inferred from homology"/>
<dbReference type="InterPro" id="IPR033738">
    <property type="entry name" value="AsnB_N"/>
</dbReference>
<keyword evidence="7 9" id="KW-0315">Glutamine amidotransferase</keyword>
<evidence type="ECO:0000256" key="11">
    <source>
        <dbReference type="PIRSR" id="PIRSR001589-3"/>
    </source>
</evidence>
<evidence type="ECO:0000259" key="12">
    <source>
        <dbReference type="PROSITE" id="PS51278"/>
    </source>
</evidence>
<dbReference type="PROSITE" id="PS51278">
    <property type="entry name" value="GATASE_TYPE_2"/>
    <property type="match status" value="1"/>
</dbReference>
<dbReference type="Proteomes" id="UP000023561">
    <property type="component" value="Unassembled WGS sequence"/>
</dbReference>
<feature type="binding site" evidence="10">
    <location>
        <position position="102"/>
    </location>
    <ligand>
        <name>L-glutamine</name>
        <dbReference type="ChEBI" id="CHEBI:58359"/>
    </ligand>
</feature>
<dbReference type="GO" id="GO:0005829">
    <property type="term" value="C:cytosol"/>
    <property type="evidence" value="ECO:0007669"/>
    <property type="project" value="TreeGrafter"/>
</dbReference>
<gene>
    <name evidence="13" type="primary">asnB</name>
    <name evidence="13" type="ORF">GCA01S_022_00600</name>
</gene>
<dbReference type="CDD" id="cd00712">
    <property type="entry name" value="AsnB"/>
    <property type="match status" value="1"/>
</dbReference>
<keyword evidence="9" id="KW-0028">Amino-acid biosynthesis</keyword>
<evidence type="ECO:0000256" key="4">
    <source>
        <dbReference type="ARBA" id="ARBA00022741"/>
    </source>
</evidence>
<dbReference type="InterPro" id="IPR017932">
    <property type="entry name" value="GATase_2_dom"/>
</dbReference>
<dbReference type="InterPro" id="IPR006426">
    <property type="entry name" value="Asn_synth_AEB"/>
</dbReference>
<dbReference type="Gene3D" id="3.60.20.10">
    <property type="entry name" value="Glutamine Phosphoribosylpyrophosphate, subunit 1, domain 1"/>
    <property type="match status" value="1"/>
</dbReference>
<dbReference type="CDD" id="cd01991">
    <property type="entry name" value="Asn_synthase_B_C"/>
    <property type="match status" value="1"/>
</dbReference>
<dbReference type="Pfam" id="PF00733">
    <property type="entry name" value="Asn_synthase"/>
    <property type="match status" value="1"/>
</dbReference>
<dbReference type="InterPro" id="IPR051786">
    <property type="entry name" value="ASN_synthetase/amidase"/>
</dbReference>
<dbReference type="NCBIfam" id="TIGR01536">
    <property type="entry name" value="asn_synth_AEB"/>
    <property type="match status" value="1"/>
</dbReference>
<comment type="similarity">
    <text evidence="2">Belongs to the asparagine synthetase family.</text>
</comment>
<dbReference type="EMBL" id="BAWO01000022">
    <property type="protein sequence ID" value="GAJ39580.1"/>
    <property type="molecule type" value="Genomic_DNA"/>
</dbReference>
<comment type="caution">
    <text evidence="13">The sequence shown here is derived from an EMBL/GenBank/DDBJ whole genome shotgun (WGS) entry which is preliminary data.</text>
</comment>
<evidence type="ECO:0000313" key="13">
    <source>
        <dbReference type="EMBL" id="GAJ39580.1"/>
    </source>
</evidence>
<evidence type="ECO:0000256" key="5">
    <source>
        <dbReference type="ARBA" id="ARBA00022840"/>
    </source>
</evidence>
<evidence type="ECO:0000256" key="1">
    <source>
        <dbReference type="ARBA" id="ARBA00005187"/>
    </source>
</evidence>
<accession>A0A023DE75</accession>
<feature type="active site" description="For GATase activity" evidence="9">
    <location>
        <position position="2"/>
    </location>
</feature>
<dbReference type="GO" id="GO:0006529">
    <property type="term" value="P:asparagine biosynthetic process"/>
    <property type="evidence" value="ECO:0007669"/>
    <property type="project" value="UniProtKB-KW"/>
</dbReference>
<evidence type="ECO:0000256" key="6">
    <source>
        <dbReference type="ARBA" id="ARBA00022888"/>
    </source>
</evidence>
<keyword evidence="4 10" id="KW-0547">Nucleotide-binding</keyword>
<dbReference type="InterPro" id="IPR029055">
    <property type="entry name" value="Ntn_hydrolases_N"/>
</dbReference>
<name>A0A023DE75_9BACL</name>
<protein>
    <recommendedName>
        <fullName evidence="3">asparagine synthase (glutamine-hydrolyzing)</fullName>
        <ecNumber evidence="3">6.3.5.4</ecNumber>
    </recommendedName>
</protein>
<dbReference type="GO" id="GO:0004066">
    <property type="term" value="F:asparagine synthase (glutamine-hydrolyzing) activity"/>
    <property type="evidence" value="ECO:0007669"/>
    <property type="project" value="UniProtKB-EC"/>
</dbReference>
<comment type="pathway">
    <text evidence="1">Amino-acid biosynthesis; L-asparagine biosynthesis; L-asparagine from L-aspartate (L-Gln route): step 1/1.</text>
</comment>
<comment type="catalytic activity">
    <reaction evidence="8">
        <text>L-aspartate + L-glutamine + ATP + H2O = L-asparagine + L-glutamate + AMP + diphosphate + H(+)</text>
        <dbReference type="Rhea" id="RHEA:12228"/>
        <dbReference type="ChEBI" id="CHEBI:15377"/>
        <dbReference type="ChEBI" id="CHEBI:15378"/>
        <dbReference type="ChEBI" id="CHEBI:29985"/>
        <dbReference type="ChEBI" id="CHEBI:29991"/>
        <dbReference type="ChEBI" id="CHEBI:30616"/>
        <dbReference type="ChEBI" id="CHEBI:33019"/>
        <dbReference type="ChEBI" id="CHEBI:58048"/>
        <dbReference type="ChEBI" id="CHEBI:58359"/>
        <dbReference type="ChEBI" id="CHEBI:456215"/>
        <dbReference type="EC" id="6.3.5.4"/>
    </reaction>
</comment>
<dbReference type="PANTHER" id="PTHR43284:SF1">
    <property type="entry name" value="ASPARAGINE SYNTHETASE"/>
    <property type="match status" value="1"/>
</dbReference>
<reference evidence="13 14" key="1">
    <citation type="submission" date="2014-04" db="EMBL/GenBank/DDBJ databases">
        <title>Whole genome shotgun sequence of Geobacillus caldoxylosilyticus NBRC 107762.</title>
        <authorList>
            <person name="Hosoyama A."/>
            <person name="Hosoyama Y."/>
            <person name="Katano-Makiyama Y."/>
            <person name="Tsuchikane K."/>
            <person name="Ohji S."/>
            <person name="Ichikawa N."/>
            <person name="Yamazoe A."/>
            <person name="Fujita N."/>
        </authorList>
    </citation>
    <scope>NUCLEOTIDE SEQUENCE [LARGE SCALE GENOMIC DNA]</scope>
    <source>
        <strain evidence="13 14">NBRC 107762</strain>
    </source>
</reference>
<evidence type="ECO:0000256" key="3">
    <source>
        <dbReference type="ARBA" id="ARBA00012737"/>
    </source>
</evidence>
<feature type="binding site" evidence="10">
    <location>
        <begin position="377"/>
        <end position="378"/>
    </location>
    <ligand>
        <name>ATP</name>
        <dbReference type="ChEBI" id="CHEBI:30616"/>
    </ligand>
</feature>
<feature type="site" description="Important for beta-aspartyl-AMP intermediate formation" evidence="11">
    <location>
        <position position="379"/>
    </location>
</feature>
<dbReference type="PIRSF" id="PIRSF001589">
    <property type="entry name" value="Asn_synthetase_glu-h"/>
    <property type="match status" value="1"/>
</dbReference>
<dbReference type="RefSeq" id="WP_042408679.1">
    <property type="nucleotide sequence ID" value="NZ_BAWO01000022.1"/>
</dbReference>
<dbReference type="Gene3D" id="3.40.50.620">
    <property type="entry name" value="HUPs"/>
    <property type="match status" value="1"/>
</dbReference>
<dbReference type="Pfam" id="PF13537">
    <property type="entry name" value="GATase_7"/>
    <property type="match status" value="1"/>
</dbReference>
<dbReference type="InterPro" id="IPR014729">
    <property type="entry name" value="Rossmann-like_a/b/a_fold"/>
</dbReference>
<evidence type="ECO:0000256" key="9">
    <source>
        <dbReference type="PIRSR" id="PIRSR001589-1"/>
    </source>
</evidence>
<evidence type="ECO:0000256" key="7">
    <source>
        <dbReference type="ARBA" id="ARBA00022962"/>
    </source>
</evidence>